<name>A0A6A6B0U6_9PEZI</name>
<gene>
    <name evidence="1" type="ORF">K452DRAFT_101409</name>
</gene>
<proteinExistence type="predicted"/>
<dbReference type="GeneID" id="54292392"/>
<reference evidence="1" key="1">
    <citation type="journal article" date="2020" name="Stud. Mycol.">
        <title>101 Dothideomycetes genomes: a test case for predicting lifestyles and emergence of pathogens.</title>
        <authorList>
            <person name="Haridas S."/>
            <person name="Albert R."/>
            <person name="Binder M."/>
            <person name="Bloem J."/>
            <person name="Labutti K."/>
            <person name="Salamov A."/>
            <person name="Andreopoulos B."/>
            <person name="Baker S."/>
            <person name="Barry K."/>
            <person name="Bills G."/>
            <person name="Bluhm B."/>
            <person name="Cannon C."/>
            <person name="Castanera R."/>
            <person name="Culley D."/>
            <person name="Daum C."/>
            <person name="Ezra D."/>
            <person name="Gonzalez J."/>
            <person name="Henrissat B."/>
            <person name="Kuo A."/>
            <person name="Liang C."/>
            <person name="Lipzen A."/>
            <person name="Lutzoni F."/>
            <person name="Magnuson J."/>
            <person name="Mondo S."/>
            <person name="Nolan M."/>
            <person name="Ohm R."/>
            <person name="Pangilinan J."/>
            <person name="Park H.-J."/>
            <person name="Ramirez L."/>
            <person name="Alfaro M."/>
            <person name="Sun H."/>
            <person name="Tritt A."/>
            <person name="Yoshinaga Y."/>
            <person name="Zwiers L.-H."/>
            <person name="Turgeon B."/>
            <person name="Goodwin S."/>
            <person name="Spatafora J."/>
            <person name="Crous P."/>
            <person name="Grigoriev I."/>
        </authorList>
    </citation>
    <scope>NUCLEOTIDE SEQUENCE</scope>
    <source>
        <strain evidence="1">CBS 121167</strain>
    </source>
</reference>
<dbReference type="AlphaFoldDB" id="A0A6A6B0U6"/>
<dbReference type="RefSeq" id="XP_033393191.1">
    <property type="nucleotide sequence ID" value="XM_033534902.1"/>
</dbReference>
<dbReference type="Proteomes" id="UP000799438">
    <property type="component" value="Unassembled WGS sequence"/>
</dbReference>
<accession>A0A6A6B0U6</accession>
<evidence type="ECO:0000313" key="2">
    <source>
        <dbReference type="Proteomes" id="UP000799438"/>
    </source>
</evidence>
<organism evidence="1 2">
    <name type="scientific">Aplosporella prunicola CBS 121167</name>
    <dbReference type="NCBI Taxonomy" id="1176127"/>
    <lineage>
        <taxon>Eukaryota</taxon>
        <taxon>Fungi</taxon>
        <taxon>Dikarya</taxon>
        <taxon>Ascomycota</taxon>
        <taxon>Pezizomycotina</taxon>
        <taxon>Dothideomycetes</taxon>
        <taxon>Dothideomycetes incertae sedis</taxon>
        <taxon>Botryosphaeriales</taxon>
        <taxon>Aplosporellaceae</taxon>
        <taxon>Aplosporella</taxon>
    </lineage>
</organism>
<evidence type="ECO:0000313" key="1">
    <source>
        <dbReference type="EMBL" id="KAF2137476.1"/>
    </source>
</evidence>
<protein>
    <submittedName>
        <fullName evidence="1">Uncharacterized protein</fullName>
    </submittedName>
</protein>
<dbReference type="EMBL" id="ML995502">
    <property type="protein sequence ID" value="KAF2137476.1"/>
    <property type="molecule type" value="Genomic_DNA"/>
</dbReference>
<keyword evidence="2" id="KW-1185">Reference proteome</keyword>
<sequence>MGWGGCLPCLALPYLTSRRIESSRVHRLPQPTNQPAQGGRQCRLAPPPCGLPSFLPTYLRSSFCLALPWLFHPVSGPASLVHACMHASSFQPYLLYSTSAVRKRVRNIHARSPL</sequence>